<feature type="transmembrane region" description="Helical" evidence="2">
    <location>
        <begin position="118"/>
        <end position="136"/>
    </location>
</feature>
<feature type="transmembrane region" description="Helical" evidence="2">
    <location>
        <begin position="33"/>
        <end position="55"/>
    </location>
</feature>
<evidence type="ECO:0000313" key="5">
    <source>
        <dbReference type="Proteomes" id="UP000321379"/>
    </source>
</evidence>
<proteinExistence type="predicted"/>
<dbReference type="EMBL" id="VRMG01000005">
    <property type="protein sequence ID" value="TXN31523.1"/>
    <property type="molecule type" value="Genomic_DNA"/>
</dbReference>
<name>A0A5C8UU94_9MICO</name>
<keyword evidence="2" id="KW-0812">Transmembrane</keyword>
<dbReference type="RefSeq" id="WP_147783110.1">
    <property type="nucleotide sequence ID" value="NZ_VRMG01000005.1"/>
</dbReference>
<comment type="caution">
    <text evidence="4">The sequence shown here is derived from an EMBL/GenBank/DDBJ whole genome shotgun (WGS) entry which is preliminary data.</text>
</comment>
<protein>
    <submittedName>
        <fullName evidence="4">DUF4395 domain-containing protein</fullName>
    </submittedName>
</protein>
<keyword evidence="2" id="KW-1133">Transmembrane helix</keyword>
<dbReference type="AlphaFoldDB" id="A0A5C8UU94"/>
<evidence type="ECO:0000256" key="2">
    <source>
        <dbReference type="SAM" id="Phobius"/>
    </source>
</evidence>
<feature type="domain" description="DUF4395" evidence="3">
    <location>
        <begin position="26"/>
        <end position="173"/>
    </location>
</feature>
<evidence type="ECO:0000259" key="3">
    <source>
        <dbReference type="Pfam" id="PF14340"/>
    </source>
</evidence>
<dbReference type="Proteomes" id="UP000321379">
    <property type="component" value="Unassembled WGS sequence"/>
</dbReference>
<reference evidence="4 5" key="1">
    <citation type="submission" date="2019-08" db="EMBL/GenBank/DDBJ databases">
        <title>Bacterial whole genome sequence for Glaciihabitans sp. CHu50b-6-2.</title>
        <authorList>
            <person name="Jin L."/>
        </authorList>
    </citation>
    <scope>NUCLEOTIDE SEQUENCE [LARGE SCALE GENOMIC DNA]</scope>
    <source>
        <strain evidence="4 5">CHu50b-6-2</strain>
    </source>
</reference>
<feature type="transmembrane region" description="Helical" evidence="2">
    <location>
        <begin position="142"/>
        <end position="171"/>
    </location>
</feature>
<sequence>MTAPSSQPTLPPSKRGLVAAPGRSGIDPRGPRFSAGITAVLLLLTIALGLGSAATPPTTLGARAGEPAFILFAIITALFAWGAFAGVRRHPYGWLFKTLVRPRLAAPGHLEDPAPPTFSQGVGLFVTLIGVLLHLAGVPFGLVIFAALAFVAAFLNSVFDYCLGCQIYLLLLRGGVFKARPVA</sequence>
<keyword evidence="5" id="KW-1185">Reference proteome</keyword>
<dbReference type="Pfam" id="PF14340">
    <property type="entry name" value="DUF4395"/>
    <property type="match status" value="1"/>
</dbReference>
<feature type="transmembrane region" description="Helical" evidence="2">
    <location>
        <begin position="67"/>
        <end position="87"/>
    </location>
</feature>
<dbReference type="InterPro" id="IPR025508">
    <property type="entry name" value="DUF4395"/>
</dbReference>
<evidence type="ECO:0000256" key="1">
    <source>
        <dbReference type="SAM" id="MobiDB-lite"/>
    </source>
</evidence>
<organism evidence="4 5">
    <name type="scientific">Lacisediminihabitans profunda</name>
    <dbReference type="NCBI Taxonomy" id="2594790"/>
    <lineage>
        <taxon>Bacteria</taxon>
        <taxon>Bacillati</taxon>
        <taxon>Actinomycetota</taxon>
        <taxon>Actinomycetes</taxon>
        <taxon>Micrococcales</taxon>
        <taxon>Microbacteriaceae</taxon>
        <taxon>Lacisediminihabitans</taxon>
    </lineage>
</organism>
<keyword evidence="2" id="KW-0472">Membrane</keyword>
<feature type="region of interest" description="Disordered" evidence="1">
    <location>
        <begin position="1"/>
        <end position="25"/>
    </location>
</feature>
<accession>A0A5C8UU94</accession>
<gene>
    <name evidence="4" type="ORF">FVP33_08285</name>
</gene>
<evidence type="ECO:0000313" key="4">
    <source>
        <dbReference type="EMBL" id="TXN31523.1"/>
    </source>
</evidence>